<organism evidence="3 4">
    <name type="scientific">Pyrocoelia pectoralis</name>
    <dbReference type="NCBI Taxonomy" id="417401"/>
    <lineage>
        <taxon>Eukaryota</taxon>
        <taxon>Metazoa</taxon>
        <taxon>Ecdysozoa</taxon>
        <taxon>Arthropoda</taxon>
        <taxon>Hexapoda</taxon>
        <taxon>Insecta</taxon>
        <taxon>Pterygota</taxon>
        <taxon>Neoptera</taxon>
        <taxon>Endopterygota</taxon>
        <taxon>Coleoptera</taxon>
        <taxon>Polyphaga</taxon>
        <taxon>Elateriformia</taxon>
        <taxon>Elateroidea</taxon>
        <taxon>Lampyridae</taxon>
        <taxon>Lampyrinae</taxon>
        <taxon>Pyrocoelia</taxon>
    </lineage>
</organism>
<feature type="transmembrane region" description="Helical" evidence="2">
    <location>
        <begin position="23"/>
        <end position="43"/>
    </location>
</feature>
<dbReference type="SUPFAM" id="SSF81296">
    <property type="entry name" value="E set domains"/>
    <property type="match status" value="1"/>
</dbReference>
<dbReference type="SUPFAM" id="SSF47576">
    <property type="entry name" value="Calponin-homology domain, CH-domain"/>
    <property type="match status" value="1"/>
</dbReference>
<comment type="caution">
    <text evidence="3">The sequence shown here is derived from an EMBL/GenBank/DDBJ whole genome shotgun (WGS) entry which is preliminary data.</text>
</comment>
<dbReference type="InterPro" id="IPR017868">
    <property type="entry name" value="Filamin/ABP280_repeat-like"/>
</dbReference>
<dbReference type="Proteomes" id="UP001329430">
    <property type="component" value="Chromosome 1"/>
</dbReference>
<name>A0AAN7VK55_9COLE</name>
<protein>
    <submittedName>
        <fullName evidence="3">Uncharacterized protein</fullName>
    </submittedName>
</protein>
<dbReference type="Gene3D" id="1.10.418.10">
    <property type="entry name" value="Calponin-like domain"/>
    <property type="match status" value="1"/>
</dbReference>
<gene>
    <name evidence="3" type="ORF">RI129_001769</name>
</gene>
<dbReference type="InterPro" id="IPR036872">
    <property type="entry name" value="CH_dom_sf"/>
</dbReference>
<dbReference type="EMBL" id="JAVRBK010000001">
    <property type="protein sequence ID" value="KAK5650740.1"/>
    <property type="molecule type" value="Genomic_DNA"/>
</dbReference>
<feature type="repeat" description="Filamin" evidence="1">
    <location>
        <begin position="303"/>
        <end position="333"/>
    </location>
</feature>
<keyword evidence="4" id="KW-1185">Reference proteome</keyword>
<dbReference type="InterPro" id="IPR013783">
    <property type="entry name" value="Ig-like_fold"/>
</dbReference>
<proteinExistence type="predicted"/>
<sequence>MILDSDSRQLDESDISNKNSNSLQVWSSTIQILLPVAALAFIWGRRGLLTRFFLRFDKNCMSVICPSLKERQKLLQWIERYLPATWFDIKNLSLEKPIHFWQDGSLLCSLINSFIPDACPNPRSHRHHSPSHGQVLAYKYLGIAPIFTDLDLTKNTLSDEQEQELSDYLQQIREVCEKEWKPISKYSSNYIAKGMGLVSGEENRKMYFYIYVNSFDFLNANDIIINIRAPNNTYETLSIPSNSIKEKLFPHLFTKKFTYQSESERLLLKPIIDLAPYIETNETQHINENIPISFLIEGDRVKVVYIPRCTGIYEVSIITNGCHILGSPFPVSILENTSSVYDNIEDLNSFPTVTIKKTIKRTILSQDIDFVDENPPNKTFAFPQVNGTFEENIGMNDHNVNNSDIYLAKYVTSPICEDHIEYEVPSNLQSSSIPYRNREKTTDDKIINSTLTASKEAHTLNKLNIENSTSNENDIDCNTSNNGLNILNYLPHLKYDRSVSCNELNQNNRSSSPTMKSVGDDGDHYFEFKEKLSFWENQSNLQQRISLPDLLLGSNAPYIDYNDKFEFKSKQGYWKFLSSQTIDCIANTSFNSLPNIFDHVENDTAVRNRRNANFDSIDFKNKFKECREFWERMSSRPCSNEYLYSEHKVSSELTSRFNDNNTSFARDGSKFELDMRTSDHSTFEERQNFWKTLNKHKVNREAEDSERITPHIRESIPQEKLGNYARKEKYLFHEITFSNLTDDFKCVSGTRENMRLRFCKNKDFFRSLESNIR</sequence>
<dbReference type="InterPro" id="IPR014756">
    <property type="entry name" value="Ig_E-set"/>
</dbReference>
<keyword evidence="2" id="KW-1133">Transmembrane helix</keyword>
<accession>A0AAN7VK55</accession>
<dbReference type="AlphaFoldDB" id="A0AAN7VK55"/>
<evidence type="ECO:0000256" key="2">
    <source>
        <dbReference type="SAM" id="Phobius"/>
    </source>
</evidence>
<evidence type="ECO:0000313" key="4">
    <source>
        <dbReference type="Proteomes" id="UP001329430"/>
    </source>
</evidence>
<reference evidence="3 4" key="1">
    <citation type="journal article" date="2024" name="Insects">
        <title>An Improved Chromosome-Level Genome Assembly of the Firefly Pyrocoelia pectoralis.</title>
        <authorList>
            <person name="Fu X."/>
            <person name="Meyer-Rochow V.B."/>
            <person name="Ballantyne L."/>
            <person name="Zhu X."/>
        </authorList>
    </citation>
    <scope>NUCLEOTIDE SEQUENCE [LARGE SCALE GENOMIC DNA]</scope>
    <source>
        <strain evidence="3">XCY_ONT2</strain>
    </source>
</reference>
<keyword evidence="2" id="KW-0472">Membrane</keyword>
<dbReference type="PROSITE" id="PS50194">
    <property type="entry name" value="FILAMIN_REPEAT"/>
    <property type="match status" value="1"/>
</dbReference>
<keyword evidence="2" id="KW-0812">Transmembrane</keyword>
<evidence type="ECO:0000256" key="1">
    <source>
        <dbReference type="PROSITE-ProRule" id="PRU00087"/>
    </source>
</evidence>
<dbReference type="Gene3D" id="2.60.40.10">
    <property type="entry name" value="Immunoglobulins"/>
    <property type="match status" value="1"/>
</dbReference>
<evidence type="ECO:0000313" key="3">
    <source>
        <dbReference type="EMBL" id="KAK5650740.1"/>
    </source>
</evidence>